<dbReference type="EnsemblProtists" id="EKX35277">
    <property type="protein sequence ID" value="EKX35277"/>
    <property type="gene ID" value="GUITHDRAFT_155532"/>
</dbReference>
<evidence type="ECO:0000313" key="2">
    <source>
        <dbReference type="EnsemblProtists" id="EKX35277"/>
    </source>
</evidence>
<reference evidence="1 3" key="1">
    <citation type="journal article" date="2012" name="Nature">
        <title>Algal genomes reveal evolutionary mosaicism and the fate of nucleomorphs.</title>
        <authorList>
            <consortium name="DOE Joint Genome Institute"/>
            <person name="Curtis B.A."/>
            <person name="Tanifuji G."/>
            <person name="Burki F."/>
            <person name="Gruber A."/>
            <person name="Irimia M."/>
            <person name="Maruyama S."/>
            <person name="Arias M.C."/>
            <person name="Ball S.G."/>
            <person name="Gile G.H."/>
            <person name="Hirakawa Y."/>
            <person name="Hopkins J.F."/>
            <person name="Kuo A."/>
            <person name="Rensing S.A."/>
            <person name="Schmutz J."/>
            <person name="Symeonidi A."/>
            <person name="Elias M."/>
            <person name="Eveleigh R.J."/>
            <person name="Herman E.K."/>
            <person name="Klute M.J."/>
            <person name="Nakayama T."/>
            <person name="Obornik M."/>
            <person name="Reyes-Prieto A."/>
            <person name="Armbrust E.V."/>
            <person name="Aves S.J."/>
            <person name="Beiko R.G."/>
            <person name="Coutinho P."/>
            <person name="Dacks J.B."/>
            <person name="Durnford D.G."/>
            <person name="Fast N.M."/>
            <person name="Green B.R."/>
            <person name="Grisdale C.J."/>
            <person name="Hempel F."/>
            <person name="Henrissat B."/>
            <person name="Hoppner M.P."/>
            <person name="Ishida K."/>
            <person name="Kim E."/>
            <person name="Koreny L."/>
            <person name="Kroth P.G."/>
            <person name="Liu Y."/>
            <person name="Malik S.B."/>
            <person name="Maier U.G."/>
            <person name="McRose D."/>
            <person name="Mock T."/>
            <person name="Neilson J.A."/>
            <person name="Onodera N.T."/>
            <person name="Poole A.M."/>
            <person name="Pritham E.J."/>
            <person name="Richards T.A."/>
            <person name="Rocap G."/>
            <person name="Roy S.W."/>
            <person name="Sarai C."/>
            <person name="Schaack S."/>
            <person name="Shirato S."/>
            <person name="Slamovits C.H."/>
            <person name="Spencer D.F."/>
            <person name="Suzuki S."/>
            <person name="Worden A.Z."/>
            <person name="Zauner S."/>
            <person name="Barry K."/>
            <person name="Bell C."/>
            <person name="Bharti A.K."/>
            <person name="Crow J.A."/>
            <person name="Grimwood J."/>
            <person name="Kramer R."/>
            <person name="Lindquist E."/>
            <person name="Lucas S."/>
            <person name="Salamov A."/>
            <person name="McFadden G.I."/>
            <person name="Lane C.E."/>
            <person name="Keeling P.J."/>
            <person name="Gray M.W."/>
            <person name="Grigoriev I.V."/>
            <person name="Archibald J.M."/>
        </authorList>
    </citation>
    <scope>NUCLEOTIDE SEQUENCE</scope>
    <source>
        <strain evidence="1 3">CCMP2712</strain>
    </source>
</reference>
<reference evidence="2" key="3">
    <citation type="submission" date="2015-06" db="UniProtKB">
        <authorList>
            <consortium name="EnsemblProtists"/>
        </authorList>
    </citation>
    <scope>IDENTIFICATION</scope>
</reference>
<sequence length="56" mass="6298">MPLLLICMQIQFAGYVEHVEEDIDSRWLAYPPARVIVSSVSRSSLRGSPGWVSPPR</sequence>
<protein>
    <submittedName>
        <fullName evidence="1 2">Uncharacterized protein</fullName>
    </submittedName>
</protein>
<dbReference type="GeneID" id="17292027"/>
<reference evidence="3" key="2">
    <citation type="submission" date="2012-11" db="EMBL/GenBank/DDBJ databases">
        <authorList>
            <person name="Kuo A."/>
            <person name="Curtis B.A."/>
            <person name="Tanifuji G."/>
            <person name="Burki F."/>
            <person name="Gruber A."/>
            <person name="Irimia M."/>
            <person name="Maruyama S."/>
            <person name="Arias M.C."/>
            <person name="Ball S.G."/>
            <person name="Gile G.H."/>
            <person name="Hirakawa Y."/>
            <person name="Hopkins J.F."/>
            <person name="Rensing S.A."/>
            <person name="Schmutz J."/>
            <person name="Symeonidi A."/>
            <person name="Elias M."/>
            <person name="Eveleigh R.J."/>
            <person name="Herman E.K."/>
            <person name="Klute M.J."/>
            <person name="Nakayama T."/>
            <person name="Obornik M."/>
            <person name="Reyes-Prieto A."/>
            <person name="Armbrust E.V."/>
            <person name="Aves S.J."/>
            <person name="Beiko R.G."/>
            <person name="Coutinho P."/>
            <person name="Dacks J.B."/>
            <person name="Durnford D.G."/>
            <person name="Fast N.M."/>
            <person name="Green B.R."/>
            <person name="Grisdale C."/>
            <person name="Hempe F."/>
            <person name="Henrissat B."/>
            <person name="Hoppner M.P."/>
            <person name="Ishida K.-I."/>
            <person name="Kim E."/>
            <person name="Koreny L."/>
            <person name="Kroth P.G."/>
            <person name="Liu Y."/>
            <person name="Malik S.-B."/>
            <person name="Maier U.G."/>
            <person name="McRose D."/>
            <person name="Mock T."/>
            <person name="Neilson J.A."/>
            <person name="Onodera N.T."/>
            <person name="Poole A.M."/>
            <person name="Pritham E.J."/>
            <person name="Richards T.A."/>
            <person name="Rocap G."/>
            <person name="Roy S.W."/>
            <person name="Sarai C."/>
            <person name="Schaack S."/>
            <person name="Shirato S."/>
            <person name="Slamovits C.H."/>
            <person name="Spencer D.F."/>
            <person name="Suzuki S."/>
            <person name="Worden A.Z."/>
            <person name="Zauner S."/>
            <person name="Barry K."/>
            <person name="Bell C."/>
            <person name="Bharti A.K."/>
            <person name="Crow J.A."/>
            <person name="Grimwood J."/>
            <person name="Kramer R."/>
            <person name="Lindquist E."/>
            <person name="Lucas S."/>
            <person name="Salamov A."/>
            <person name="McFadden G.I."/>
            <person name="Lane C.E."/>
            <person name="Keeling P.J."/>
            <person name="Gray M.W."/>
            <person name="Grigoriev I.V."/>
            <person name="Archibald J.M."/>
        </authorList>
    </citation>
    <scope>NUCLEOTIDE SEQUENCE</scope>
    <source>
        <strain evidence="3">CCMP2712</strain>
    </source>
</reference>
<dbReference type="Proteomes" id="UP000011087">
    <property type="component" value="Unassembled WGS sequence"/>
</dbReference>
<organism evidence="1">
    <name type="scientific">Guillardia theta (strain CCMP2712)</name>
    <name type="common">Cryptophyte</name>
    <dbReference type="NCBI Taxonomy" id="905079"/>
    <lineage>
        <taxon>Eukaryota</taxon>
        <taxon>Cryptophyceae</taxon>
        <taxon>Pyrenomonadales</taxon>
        <taxon>Geminigeraceae</taxon>
        <taxon>Guillardia</taxon>
    </lineage>
</organism>
<evidence type="ECO:0000313" key="3">
    <source>
        <dbReference type="Proteomes" id="UP000011087"/>
    </source>
</evidence>
<dbReference type="AlphaFoldDB" id="L1IGU2"/>
<dbReference type="RefSeq" id="XP_005822257.1">
    <property type="nucleotide sequence ID" value="XM_005822200.1"/>
</dbReference>
<evidence type="ECO:0000313" key="1">
    <source>
        <dbReference type="EMBL" id="EKX35277.1"/>
    </source>
</evidence>
<dbReference type="EMBL" id="JH993093">
    <property type="protein sequence ID" value="EKX35277.1"/>
    <property type="molecule type" value="Genomic_DNA"/>
</dbReference>
<dbReference type="PaxDb" id="55529-EKX35277"/>
<dbReference type="HOGENOM" id="CLU_3018336_0_0_1"/>
<proteinExistence type="predicted"/>
<dbReference type="KEGG" id="gtt:GUITHDRAFT_155532"/>
<accession>L1IGU2</accession>
<keyword evidence="3" id="KW-1185">Reference proteome</keyword>
<gene>
    <name evidence="1" type="ORF">GUITHDRAFT_155532</name>
</gene>
<name>L1IGU2_GUITC</name>